<dbReference type="STRING" id="34475.A0A4Y9XYH1"/>
<accession>A0A4Y9XYH1</accession>
<feature type="compositionally biased region" description="Basic and acidic residues" evidence="1">
    <location>
        <begin position="165"/>
        <end position="196"/>
    </location>
</feature>
<name>A0A4Y9XYH1_9APHY</name>
<evidence type="ECO:0000256" key="1">
    <source>
        <dbReference type="SAM" id="MobiDB-lite"/>
    </source>
</evidence>
<evidence type="ECO:0000313" key="2">
    <source>
        <dbReference type="EMBL" id="TFY54842.1"/>
    </source>
</evidence>
<comment type="caution">
    <text evidence="2">The sequence shown here is derived from an EMBL/GenBank/DDBJ whole genome shotgun (WGS) entry which is preliminary data.</text>
</comment>
<sequence length="196" mass="20987">MYKLIRRISSSFFPRPDRPWSEDATSSAPQIGRKRRLSSTEPDLEPSAKKQRSESADVSDSAQTTREDTPRAHREGDGGARAAVPLPDSPILQPTQEADEVKPESAEEKAEEPVAEATTTEQSPSAPEDAPAVTPELVAHHEKTSDTNAKGEDIPGLSAVGEKGAGSKEAEADDAEKKIDTTEAQPEADKSTNDQS</sequence>
<reference evidence="2 3" key="1">
    <citation type="submission" date="2019-01" db="EMBL/GenBank/DDBJ databases">
        <title>Genome sequencing of the rare red list fungi Fomitopsis rosea.</title>
        <authorList>
            <person name="Buettner E."/>
            <person name="Kellner H."/>
        </authorList>
    </citation>
    <scope>NUCLEOTIDE SEQUENCE [LARGE SCALE GENOMIC DNA]</scope>
    <source>
        <strain evidence="2 3">DSM 105464</strain>
    </source>
</reference>
<dbReference type="AlphaFoldDB" id="A0A4Y9XYH1"/>
<protein>
    <submittedName>
        <fullName evidence="2">Uncharacterized protein</fullName>
    </submittedName>
</protein>
<evidence type="ECO:0000313" key="3">
    <source>
        <dbReference type="Proteomes" id="UP000298390"/>
    </source>
</evidence>
<feature type="compositionally biased region" description="Basic and acidic residues" evidence="1">
    <location>
        <begin position="46"/>
        <end position="55"/>
    </location>
</feature>
<dbReference type="EMBL" id="SEKV01000654">
    <property type="protein sequence ID" value="TFY54842.1"/>
    <property type="molecule type" value="Genomic_DNA"/>
</dbReference>
<proteinExistence type="predicted"/>
<feature type="region of interest" description="Disordered" evidence="1">
    <location>
        <begin position="1"/>
        <end position="196"/>
    </location>
</feature>
<feature type="compositionally biased region" description="Basic and acidic residues" evidence="1">
    <location>
        <begin position="65"/>
        <end position="78"/>
    </location>
</feature>
<organism evidence="2 3">
    <name type="scientific">Rhodofomes roseus</name>
    <dbReference type="NCBI Taxonomy" id="34475"/>
    <lineage>
        <taxon>Eukaryota</taxon>
        <taxon>Fungi</taxon>
        <taxon>Dikarya</taxon>
        <taxon>Basidiomycota</taxon>
        <taxon>Agaricomycotina</taxon>
        <taxon>Agaricomycetes</taxon>
        <taxon>Polyporales</taxon>
        <taxon>Rhodofomes</taxon>
    </lineage>
</organism>
<gene>
    <name evidence="2" type="ORF">EVJ58_g8621</name>
</gene>
<feature type="compositionally biased region" description="Basic and acidic residues" evidence="1">
    <location>
        <begin position="138"/>
        <end position="153"/>
    </location>
</feature>
<feature type="compositionally biased region" description="Basic and acidic residues" evidence="1">
    <location>
        <begin position="99"/>
        <end position="112"/>
    </location>
</feature>
<dbReference type="Proteomes" id="UP000298390">
    <property type="component" value="Unassembled WGS sequence"/>
</dbReference>